<proteinExistence type="predicted"/>
<dbReference type="GO" id="GO:0008168">
    <property type="term" value="F:methyltransferase activity"/>
    <property type="evidence" value="ECO:0007669"/>
    <property type="project" value="InterPro"/>
</dbReference>
<dbReference type="Pfam" id="PF09004">
    <property type="entry name" value="ALKBH8_N"/>
    <property type="match status" value="1"/>
</dbReference>
<dbReference type="PANTHER" id="PTHR47510:SF3">
    <property type="entry name" value="ENDO_EXONUCLEASE_PHOSPHATASE DOMAIN-CONTAINING PROTEIN"/>
    <property type="match status" value="1"/>
</dbReference>
<dbReference type="InterPro" id="IPR000477">
    <property type="entry name" value="RT_dom"/>
</dbReference>
<sequence length="567" mass="63071">METWLSNSVPDDAIQLDQLTCYRADRALVRGGKTRGGGLCVYINDTWCCDDVVVCKHCSPLVEFMIIKCWSFYLPTDYTAITDYKPPLRTCDSNISLLNELNAFFACFEEQNSTTAEKTPSPPGDQVIMVTPDSMRRSFSRINARKAPGPDNIPGRVLRDCGAEHSDVFTDIFNISLSQAVVSTCFKATTIIPVPKKPFPSCFNDYRPVALTPILMKCFERLVMHHIKSALPPSLDPFQFAYRSNCSTDDAITTALHSALTHIDKKDSYVRMLFIDFSSAFNTIIPQQLIYKLVQLGLNTSLCNWLLDFLPGRPQAVRGGSNTSSTITLNTGAPQGCVLSPLLFTLLTHDCTASHNSNLFIKFADDMTVVGLISNRDETNYRSEVSHLAGWCSDNNLSLNVEKTKKIVVDFRRVHTQHAPLTIKGATVERVSSTKFLGVHITEDLSWTDNTAALAKKSQQHLYFLRKLRRARAPAPIMCTFYRGTIESILTSCITVWYGACNASCRKTLQRIVRAAEKIIGVSLPSLQDIYGTRLTRKALCIADDPTHPSHSFFGLLPSGRRPGPAD</sequence>
<accession>A0A9J7YGB2</accession>
<dbReference type="GO" id="GO:0016706">
    <property type="term" value="F:2-oxoglutarate-dependent dioxygenase activity"/>
    <property type="evidence" value="ECO:0007669"/>
    <property type="project" value="InterPro"/>
</dbReference>
<evidence type="ECO:0000313" key="2">
    <source>
        <dbReference type="Ensembl" id="ENSCCRP00000118927.1"/>
    </source>
</evidence>
<dbReference type="Proteomes" id="UP001108240">
    <property type="component" value="Unplaced"/>
</dbReference>
<dbReference type="OMA" id="NDACHSF"/>
<dbReference type="CDD" id="cd01650">
    <property type="entry name" value="RT_nLTR_like"/>
    <property type="match status" value="1"/>
</dbReference>
<organism evidence="2 3">
    <name type="scientific">Cyprinus carpio carpio</name>
    <dbReference type="NCBI Taxonomy" id="630221"/>
    <lineage>
        <taxon>Eukaryota</taxon>
        <taxon>Metazoa</taxon>
        <taxon>Chordata</taxon>
        <taxon>Craniata</taxon>
        <taxon>Vertebrata</taxon>
        <taxon>Euteleostomi</taxon>
        <taxon>Actinopterygii</taxon>
        <taxon>Neopterygii</taxon>
        <taxon>Teleostei</taxon>
        <taxon>Ostariophysi</taxon>
        <taxon>Cypriniformes</taxon>
        <taxon>Cyprinidae</taxon>
        <taxon>Cyprininae</taxon>
        <taxon>Cyprinus</taxon>
    </lineage>
</organism>
<dbReference type="PANTHER" id="PTHR47510">
    <property type="entry name" value="REVERSE TRANSCRIPTASE DOMAIN-CONTAINING PROTEIN"/>
    <property type="match status" value="1"/>
</dbReference>
<dbReference type="Pfam" id="PF00078">
    <property type="entry name" value="RVT_1"/>
    <property type="match status" value="1"/>
</dbReference>
<dbReference type="SUPFAM" id="SSF56672">
    <property type="entry name" value="DNA/RNA polymerases"/>
    <property type="match status" value="1"/>
</dbReference>
<protein>
    <recommendedName>
        <fullName evidence="1">Reverse transcriptase domain-containing protein</fullName>
    </recommendedName>
</protein>
<name>A0A9J7YGB2_CYPCA</name>
<evidence type="ECO:0000313" key="3">
    <source>
        <dbReference type="Proteomes" id="UP001108240"/>
    </source>
</evidence>
<dbReference type="InterPro" id="IPR043502">
    <property type="entry name" value="DNA/RNA_pol_sf"/>
</dbReference>
<dbReference type="Ensembl" id="ENSCCRT00000126493.1">
    <property type="protein sequence ID" value="ENSCCRP00000118927.1"/>
    <property type="gene ID" value="ENSCCRG00000053595.1"/>
</dbReference>
<evidence type="ECO:0000259" key="1">
    <source>
        <dbReference type="PROSITE" id="PS50878"/>
    </source>
</evidence>
<keyword evidence="3" id="KW-1185">Reference proteome</keyword>
<reference evidence="2" key="1">
    <citation type="submission" date="2025-08" db="UniProtKB">
        <authorList>
            <consortium name="Ensembl"/>
        </authorList>
    </citation>
    <scope>IDENTIFICATION</scope>
</reference>
<dbReference type="PROSITE" id="PS50878">
    <property type="entry name" value="RT_POL"/>
    <property type="match status" value="1"/>
</dbReference>
<dbReference type="InterPro" id="IPR015095">
    <property type="entry name" value="AlkB_hom8_N"/>
</dbReference>
<dbReference type="GeneTree" id="ENSGT01120000271821"/>
<reference evidence="2" key="2">
    <citation type="submission" date="2025-09" db="UniProtKB">
        <authorList>
            <consortium name="Ensembl"/>
        </authorList>
    </citation>
    <scope>IDENTIFICATION</scope>
</reference>
<feature type="domain" description="Reverse transcriptase" evidence="1">
    <location>
        <begin position="175"/>
        <end position="428"/>
    </location>
</feature>
<dbReference type="AlphaFoldDB" id="A0A9J7YGB2"/>